<dbReference type="PIRSF" id="PIRSF004761">
    <property type="entry name" value="Hydrgn_mat_HypA"/>
    <property type="match status" value="1"/>
</dbReference>
<dbReference type="GO" id="GO:0016151">
    <property type="term" value="F:nickel cation binding"/>
    <property type="evidence" value="ECO:0007669"/>
    <property type="project" value="UniProtKB-UniRule"/>
</dbReference>
<sequence>MHEMSITQGIIDICEQHAGGRRVLSLDVEIGELSSVVPDAVEFCFEACSRGTLLEGARLNILRIPGRGHCLDCGTDTPLTAAFGSCSRCGGYRVTIETGEEMRVREIEVDE</sequence>
<comment type="similarity">
    <text evidence="1 5">Belongs to the HypA/HybF family.</text>
</comment>
<feature type="binding site" evidence="5">
    <location>
        <position position="86"/>
    </location>
    <ligand>
        <name>Zn(2+)</name>
        <dbReference type="ChEBI" id="CHEBI:29105"/>
    </ligand>
</feature>
<evidence type="ECO:0000256" key="4">
    <source>
        <dbReference type="ARBA" id="ARBA00022833"/>
    </source>
</evidence>
<keyword evidence="2 5" id="KW-0533">Nickel</keyword>
<evidence type="ECO:0000256" key="1">
    <source>
        <dbReference type="ARBA" id="ARBA00010748"/>
    </source>
</evidence>
<dbReference type="GO" id="GO:0008270">
    <property type="term" value="F:zinc ion binding"/>
    <property type="evidence" value="ECO:0007669"/>
    <property type="project" value="UniProtKB-UniRule"/>
</dbReference>
<dbReference type="RefSeq" id="WP_149308435.1">
    <property type="nucleotide sequence ID" value="NZ_SRSD01000008.1"/>
</dbReference>
<evidence type="ECO:0000313" key="6">
    <source>
        <dbReference type="EMBL" id="KAA0889825.1"/>
    </source>
</evidence>
<dbReference type="Gene3D" id="3.30.2320.80">
    <property type="match status" value="1"/>
</dbReference>
<proteinExistence type="inferred from homology"/>
<organism evidence="6 7">
    <name type="scientific">Oryzomonas rubra</name>
    <dbReference type="NCBI Taxonomy" id="2509454"/>
    <lineage>
        <taxon>Bacteria</taxon>
        <taxon>Pseudomonadati</taxon>
        <taxon>Thermodesulfobacteriota</taxon>
        <taxon>Desulfuromonadia</taxon>
        <taxon>Geobacterales</taxon>
        <taxon>Geobacteraceae</taxon>
        <taxon>Oryzomonas</taxon>
    </lineage>
</organism>
<dbReference type="HAMAP" id="MF_00213">
    <property type="entry name" value="HypA_HybF"/>
    <property type="match status" value="1"/>
</dbReference>
<feature type="binding site" evidence="5">
    <location>
        <position position="2"/>
    </location>
    <ligand>
        <name>Ni(2+)</name>
        <dbReference type="ChEBI" id="CHEBI:49786"/>
    </ligand>
</feature>
<dbReference type="EMBL" id="SRSD01000008">
    <property type="protein sequence ID" value="KAA0889825.1"/>
    <property type="molecule type" value="Genomic_DNA"/>
</dbReference>
<dbReference type="InterPro" id="IPR020538">
    <property type="entry name" value="Hydgase_Ni_incorp_HypA/HybF_CS"/>
</dbReference>
<dbReference type="PANTHER" id="PTHR34535:SF3">
    <property type="entry name" value="HYDROGENASE MATURATION FACTOR HYPA"/>
    <property type="match status" value="1"/>
</dbReference>
<dbReference type="InterPro" id="IPR000688">
    <property type="entry name" value="HypA/HybF"/>
</dbReference>
<feature type="binding site" evidence="5">
    <location>
        <position position="89"/>
    </location>
    <ligand>
        <name>Zn(2+)</name>
        <dbReference type="ChEBI" id="CHEBI:29105"/>
    </ligand>
</feature>
<keyword evidence="4 5" id="KW-0862">Zinc</keyword>
<name>A0A5A9XBK1_9BACT</name>
<dbReference type="NCBIfam" id="TIGR00100">
    <property type="entry name" value="hypA"/>
    <property type="match status" value="1"/>
</dbReference>
<dbReference type="PROSITE" id="PS01249">
    <property type="entry name" value="HYPA"/>
    <property type="match status" value="1"/>
</dbReference>
<dbReference type="Proteomes" id="UP000324298">
    <property type="component" value="Unassembled WGS sequence"/>
</dbReference>
<evidence type="ECO:0000256" key="5">
    <source>
        <dbReference type="HAMAP-Rule" id="MF_00213"/>
    </source>
</evidence>
<reference evidence="6 7" key="1">
    <citation type="submission" date="2019-04" db="EMBL/GenBank/DDBJ databases">
        <title>Geobacter ruber sp. nov., ferric-reducing bacteria isolated from paddy soil.</title>
        <authorList>
            <person name="Xu Z."/>
            <person name="Masuda Y."/>
            <person name="Itoh H."/>
            <person name="Senoo K."/>
        </authorList>
    </citation>
    <scope>NUCLEOTIDE SEQUENCE [LARGE SCALE GENOMIC DNA]</scope>
    <source>
        <strain evidence="6 7">Red88</strain>
    </source>
</reference>
<evidence type="ECO:0000313" key="7">
    <source>
        <dbReference type="Proteomes" id="UP000324298"/>
    </source>
</evidence>
<dbReference type="Pfam" id="PF01155">
    <property type="entry name" value="HypA"/>
    <property type="match status" value="1"/>
</dbReference>
<comment type="function">
    <text evidence="5">Involved in the maturation of [NiFe] hydrogenases. Required for nickel insertion into the metal center of the hydrogenase.</text>
</comment>
<keyword evidence="7" id="KW-1185">Reference proteome</keyword>
<dbReference type="PANTHER" id="PTHR34535">
    <property type="entry name" value="HYDROGENASE MATURATION FACTOR HYPA"/>
    <property type="match status" value="1"/>
</dbReference>
<gene>
    <name evidence="5 6" type="primary">hypA</name>
    <name evidence="6" type="ORF">ET418_13715</name>
</gene>
<protein>
    <recommendedName>
        <fullName evidence="5">Hydrogenase maturation factor HypA</fullName>
    </recommendedName>
</protein>
<evidence type="ECO:0000256" key="3">
    <source>
        <dbReference type="ARBA" id="ARBA00022723"/>
    </source>
</evidence>
<accession>A0A5A9XBK1</accession>
<dbReference type="AlphaFoldDB" id="A0A5A9XBK1"/>
<feature type="binding site" evidence="5">
    <location>
        <position position="70"/>
    </location>
    <ligand>
        <name>Zn(2+)</name>
        <dbReference type="ChEBI" id="CHEBI:29105"/>
    </ligand>
</feature>
<dbReference type="OrthoDB" id="9800361at2"/>
<evidence type="ECO:0000256" key="2">
    <source>
        <dbReference type="ARBA" id="ARBA00022596"/>
    </source>
</evidence>
<feature type="binding site" evidence="5">
    <location>
        <position position="73"/>
    </location>
    <ligand>
        <name>Zn(2+)</name>
        <dbReference type="ChEBI" id="CHEBI:29105"/>
    </ligand>
</feature>
<keyword evidence="3 5" id="KW-0479">Metal-binding</keyword>
<comment type="caution">
    <text evidence="6">The sequence shown here is derived from an EMBL/GenBank/DDBJ whole genome shotgun (WGS) entry which is preliminary data.</text>
</comment>
<dbReference type="GO" id="GO:0051604">
    <property type="term" value="P:protein maturation"/>
    <property type="evidence" value="ECO:0007669"/>
    <property type="project" value="InterPro"/>
</dbReference>